<evidence type="ECO:0000259" key="1">
    <source>
        <dbReference type="Pfam" id="PF02579"/>
    </source>
</evidence>
<feature type="domain" description="Dinitrogenase iron-molybdenum cofactor biosynthesis" evidence="1">
    <location>
        <begin position="14"/>
        <end position="104"/>
    </location>
</feature>
<dbReference type="InterPro" id="IPR003731">
    <property type="entry name" value="Di-Nase_FeMo-co_biosynth"/>
</dbReference>
<dbReference type="RefSeq" id="WP_074756000.1">
    <property type="nucleotide sequence ID" value="NZ_FOGJ01000011.1"/>
</dbReference>
<dbReference type="CDD" id="cd00562">
    <property type="entry name" value="NifX_NifB"/>
    <property type="match status" value="1"/>
</dbReference>
<dbReference type="PANTHER" id="PTHR33937:SF5">
    <property type="entry name" value="IRON-MOLYBDENUM COFACTOR-BINDING PROTEIN"/>
    <property type="match status" value="1"/>
</dbReference>
<dbReference type="InterPro" id="IPR036105">
    <property type="entry name" value="DiNase_FeMo-co_biosyn_sf"/>
</dbReference>
<dbReference type="InterPro" id="IPR051840">
    <property type="entry name" value="NifX/NifY_domain"/>
</dbReference>
<dbReference type="OrthoDB" id="280278at2"/>
<dbReference type="SUPFAM" id="SSF53146">
    <property type="entry name" value="Nitrogenase accessory factor-like"/>
    <property type="match status" value="1"/>
</dbReference>
<dbReference type="Pfam" id="PF02579">
    <property type="entry name" value="Nitro_FeMo-Co"/>
    <property type="match status" value="1"/>
</dbReference>
<protein>
    <submittedName>
        <fullName evidence="2">Dinitrogenase iron-molybdenum cofactor</fullName>
    </submittedName>
</protein>
<accession>A0A1H9S363</accession>
<dbReference type="PANTHER" id="PTHR33937">
    <property type="entry name" value="IRON-MOLYBDENUM PROTEIN-RELATED-RELATED"/>
    <property type="match status" value="1"/>
</dbReference>
<name>A0A1H9S363_BUTFI</name>
<proteinExistence type="predicted"/>
<organism evidence="2 3">
    <name type="scientific">Butyrivibrio fibrisolvens</name>
    <dbReference type="NCBI Taxonomy" id="831"/>
    <lineage>
        <taxon>Bacteria</taxon>
        <taxon>Bacillati</taxon>
        <taxon>Bacillota</taxon>
        <taxon>Clostridia</taxon>
        <taxon>Lachnospirales</taxon>
        <taxon>Lachnospiraceae</taxon>
        <taxon>Butyrivibrio</taxon>
    </lineage>
</organism>
<evidence type="ECO:0000313" key="3">
    <source>
        <dbReference type="Proteomes" id="UP000182584"/>
    </source>
</evidence>
<reference evidence="2 3" key="1">
    <citation type="submission" date="2016-10" db="EMBL/GenBank/DDBJ databases">
        <authorList>
            <person name="de Groot N.N."/>
        </authorList>
    </citation>
    <scope>NUCLEOTIDE SEQUENCE [LARGE SCALE GENOMIC DNA]</scope>
    <source>
        <strain evidence="2 3">AR40</strain>
    </source>
</reference>
<gene>
    <name evidence="2" type="ORF">SAMN04487884_11159</name>
</gene>
<sequence length="144" mass="15863">MGKLRAAFASSNNAYIDEHFGSAQYFQIYDIDEKEAEYVEERRINPLCKGHCEGGFEAAYDLLKDTDAIFVLRIGESAAGYMIQHGKRVFEAHGFIENIVNELIGDGFAKDSDTDNDNENVVLASGGADQLAGDEGQAYRKEAV</sequence>
<dbReference type="EMBL" id="FOGJ01000011">
    <property type="protein sequence ID" value="SER79437.1"/>
    <property type="molecule type" value="Genomic_DNA"/>
</dbReference>
<dbReference type="Proteomes" id="UP000182584">
    <property type="component" value="Unassembled WGS sequence"/>
</dbReference>
<dbReference type="Gene3D" id="3.30.420.130">
    <property type="entry name" value="Dinitrogenase iron-molybdenum cofactor biosynthesis domain"/>
    <property type="match status" value="1"/>
</dbReference>
<dbReference type="AlphaFoldDB" id="A0A1H9S363"/>
<evidence type="ECO:0000313" key="2">
    <source>
        <dbReference type="EMBL" id="SER79437.1"/>
    </source>
</evidence>